<dbReference type="HOGENOM" id="CLU_2584514_0_0_9"/>
<dbReference type="PATRIC" id="fig|1235802.3.peg.4377"/>
<accession>N2A1L6</accession>
<organism evidence="2 3">
    <name type="scientific">Eubacterium plexicaudatum ASF492</name>
    <dbReference type="NCBI Taxonomy" id="1235802"/>
    <lineage>
        <taxon>Bacteria</taxon>
        <taxon>Bacillati</taxon>
        <taxon>Bacillota</taxon>
        <taxon>Clostridia</taxon>
        <taxon>Eubacteriales</taxon>
        <taxon>Eubacteriaceae</taxon>
        <taxon>Eubacterium</taxon>
    </lineage>
</organism>
<dbReference type="STRING" id="1235802.C823_04123"/>
<proteinExistence type="predicted"/>
<dbReference type="eggNOG" id="COG1672">
    <property type="taxonomic scope" value="Bacteria"/>
</dbReference>
<feature type="domain" description="AAA-ATPase-like" evidence="1">
    <location>
        <begin position="19"/>
        <end position="65"/>
    </location>
</feature>
<evidence type="ECO:0000259" key="1">
    <source>
        <dbReference type="Pfam" id="PF09820"/>
    </source>
</evidence>
<comment type="caution">
    <text evidence="2">The sequence shown here is derived from an EMBL/GenBank/DDBJ whole genome shotgun (WGS) entry which is preliminary data.</text>
</comment>
<dbReference type="AlphaFoldDB" id="N2A1L6"/>
<dbReference type="Pfam" id="PF09820">
    <property type="entry name" value="AAA-ATPase_like"/>
    <property type="match status" value="1"/>
</dbReference>
<sequence>MMGIYLNPGNDGFWEAVRSKIYVDKTGLISYTNELIGTEQKFICVSRPRRFGKSMALKMLAAYYRPRFCGYCVFAASAHE</sequence>
<evidence type="ECO:0000313" key="3">
    <source>
        <dbReference type="Proteomes" id="UP000012589"/>
    </source>
</evidence>
<reference evidence="2 3" key="1">
    <citation type="journal article" date="2014" name="Genome Announc.">
        <title>Draft genome sequences of the altered schaedler flora, a defined bacterial community from gnotobiotic mice.</title>
        <authorList>
            <person name="Wannemuehler M.J."/>
            <person name="Overstreet A.M."/>
            <person name="Ward D.V."/>
            <person name="Phillips G.J."/>
        </authorList>
    </citation>
    <scope>NUCLEOTIDE SEQUENCE [LARGE SCALE GENOMIC DNA]</scope>
    <source>
        <strain evidence="2 3">ASF492</strain>
    </source>
</reference>
<evidence type="ECO:0000313" key="2">
    <source>
        <dbReference type="EMBL" id="EMZ22036.1"/>
    </source>
</evidence>
<name>N2A1L6_9FIRM</name>
<dbReference type="EMBL" id="AQFT01000124">
    <property type="protein sequence ID" value="EMZ22036.1"/>
    <property type="molecule type" value="Genomic_DNA"/>
</dbReference>
<gene>
    <name evidence="2" type="ORF">C823_04123</name>
</gene>
<protein>
    <recommendedName>
        <fullName evidence="1">AAA-ATPase-like domain-containing protein</fullName>
    </recommendedName>
</protein>
<dbReference type="Proteomes" id="UP000012589">
    <property type="component" value="Unassembled WGS sequence"/>
</dbReference>
<keyword evidence="3" id="KW-1185">Reference proteome</keyword>
<dbReference type="InterPro" id="IPR018631">
    <property type="entry name" value="AAA-ATPase-like_dom"/>
</dbReference>